<reference evidence="1" key="2">
    <citation type="journal article" date="2020" name="Nat. Commun.">
        <title>Large-scale genome sequencing of mycorrhizal fungi provides insights into the early evolution of symbiotic traits.</title>
        <authorList>
            <person name="Miyauchi S."/>
            <person name="Kiss E."/>
            <person name="Kuo A."/>
            <person name="Drula E."/>
            <person name="Kohler A."/>
            <person name="Sanchez-Garcia M."/>
            <person name="Morin E."/>
            <person name="Andreopoulos B."/>
            <person name="Barry K.W."/>
            <person name="Bonito G."/>
            <person name="Buee M."/>
            <person name="Carver A."/>
            <person name="Chen C."/>
            <person name="Cichocki N."/>
            <person name="Clum A."/>
            <person name="Culley D."/>
            <person name="Crous P.W."/>
            <person name="Fauchery L."/>
            <person name="Girlanda M."/>
            <person name="Hayes R.D."/>
            <person name="Keri Z."/>
            <person name="LaButti K."/>
            <person name="Lipzen A."/>
            <person name="Lombard V."/>
            <person name="Magnuson J."/>
            <person name="Maillard F."/>
            <person name="Murat C."/>
            <person name="Nolan M."/>
            <person name="Ohm R.A."/>
            <person name="Pangilinan J."/>
            <person name="Pereira M.F."/>
            <person name="Perotto S."/>
            <person name="Peter M."/>
            <person name="Pfister S."/>
            <person name="Riley R."/>
            <person name="Sitrit Y."/>
            <person name="Stielow J.B."/>
            <person name="Szollosi G."/>
            <person name="Zifcakova L."/>
            <person name="Stursova M."/>
            <person name="Spatafora J.W."/>
            <person name="Tedersoo L."/>
            <person name="Vaario L.M."/>
            <person name="Yamada A."/>
            <person name="Yan M."/>
            <person name="Wang P."/>
            <person name="Xu J."/>
            <person name="Bruns T."/>
            <person name="Baldrian P."/>
            <person name="Vilgalys R."/>
            <person name="Dunand C."/>
            <person name="Henrissat B."/>
            <person name="Grigoriev I.V."/>
            <person name="Hibbett D."/>
            <person name="Nagy L.G."/>
            <person name="Martin F.M."/>
        </authorList>
    </citation>
    <scope>NUCLEOTIDE SEQUENCE</scope>
    <source>
        <strain evidence="1">P2</strain>
    </source>
</reference>
<organism evidence="1 2">
    <name type="scientific">Thelephora ganbajun</name>
    <name type="common">Ganba fungus</name>
    <dbReference type="NCBI Taxonomy" id="370292"/>
    <lineage>
        <taxon>Eukaryota</taxon>
        <taxon>Fungi</taxon>
        <taxon>Dikarya</taxon>
        <taxon>Basidiomycota</taxon>
        <taxon>Agaricomycotina</taxon>
        <taxon>Agaricomycetes</taxon>
        <taxon>Thelephorales</taxon>
        <taxon>Thelephoraceae</taxon>
        <taxon>Thelephora</taxon>
    </lineage>
</organism>
<comment type="caution">
    <text evidence="1">The sequence shown here is derived from an EMBL/GenBank/DDBJ whole genome shotgun (WGS) entry which is preliminary data.</text>
</comment>
<name>A0ACB6ZDL2_THEGA</name>
<sequence length="1517" mass="163448">MANIDTNKRDLTKSSDAGFVTGDTTEEESKASAQQVTVSKDVPSMTTPQTSATPTSNGGPASTTVMKASHPKKFSSVNINKKFLENNSATPSQSNSNSTSSSTKVGIVNPKPVSQTSATHPRLITTKLTTSTQPSALTGPGWSRPSSVTPTPSSTSSPPTTSGQALINTASHSAPQLPHVGKVIQPQPRSSLPGKKDHSGPVWGVVKGSSSVSAPDLQTEFPTAAEVAQVRSAMLSEKQEAAQTAALQKQAMRAEADAFRGVHLDPNAHHWDEMEEDDDNFLAEVIDFGDGRQYTVQHTSEDSRTVPTERPSEAGGDQSADLTVAPSPPMRKEDRFRDDFDRSWPPSKPHLSPVLTDAGPNGQSPLSPNGSSKVLFNERSNRLEPYSGRQSSHPGRRGNRDAQSPVESRGARDLPPHTPHLLQKHESSSQRQRRPGDMEPPRLDTSVMRDGKSGWREGHSPSSSIASSHPPSVVHGYSRRWSRDEGPGRRPSMSNGRPSSRDFVRPPLSSTISPSSPSRSSQLLREEGPPQTHSPSLSVRSLSSSAHPAISPAIDDDEVLQAAMHNAAERARIRRQQEEQKREKEKERARKKAEELAVKMEVQKAEASAAQISPMSTPEITKPVWGKTPSLGGTPRDGASTRPSFSRRQQSTTDSVASQSDSWRAHAAPLPLPPSTTTTKHRPLATDNDLDSLSIKEGEDVETVDFSDFGKLIGVSGETRDEPKPIPPDPVTSPSADLVDARNREPPIPSKSDTSPWRRKQEEPHPEPGPDGSKSGTAELTIKTDGPSTRNSVDQSHLTFLPPQRSPRTNTFREASMNSLDDALSRIKGALDHIHEPPLSEKKSVTTESQSRSQPPTPIAPPQTLKPEPLKPSRWLPPALRPKDHVSNPFGLDVEEYVTKQPLPAPSPEVVTVLVPKVGVARGQLTRRQLGLSKCPPNGVRWDILTWDPPVEGMSKRDFSLNEVLFRRPVHSKGKFRPRVNLPRSDNPRFRGSGRGPLTGAFGRPRGGDDVQTWRRSEPLPEVTEVPEPANTLETVSVSPPPVPQDEIKVSKPPVTPAPQLPVGGSETIGRQKSQRKVLAMEDVAFYRTRADAPSVETVTAVSFTVSSELDDGSRPEVHEEAKPSVPASAGSPATRVLEPTVDSPVPMLAQSQTDSKSSNASPETVPITPPQQHANGTWTKSPLTFRMKESPSRAPDPEHLKIVWSKSGGKDPLPSVNSLEGIADDLTNVPFSLQDVKSEGGETPPPTVPSRMSLSEVTRAFQQVPVNSHHAPPLSSSLSPQPERQHNPTGQPHTQQQSNRLTYGPSYSSPLTSHSPAPGQVVYTQGSPVPSRVINGHASPYMPPQPVWVPIHQGPGPPGQTPGSMMRPVPSPFPNQVVTYPAGMYGGPPPPMTNVPIPQQPNGVHPSQGRGRGSVPMLSPIMAPANAIPPHQAHPGMMYPPSPAMMQPQLGVPGYPPHMQQHPGGNGGVGRGQMRNGYDGMPGMHGHPPPHPPSTPGQGPPQPLHTYPMSPYRPPW</sequence>
<proteinExistence type="predicted"/>
<keyword evidence="2" id="KW-1185">Reference proteome</keyword>
<accession>A0ACB6ZDL2</accession>
<evidence type="ECO:0000313" key="1">
    <source>
        <dbReference type="EMBL" id="KAF9647505.1"/>
    </source>
</evidence>
<protein>
    <submittedName>
        <fullName evidence="1">Uncharacterized protein</fullName>
    </submittedName>
</protein>
<dbReference type="Proteomes" id="UP000886501">
    <property type="component" value="Unassembled WGS sequence"/>
</dbReference>
<dbReference type="EMBL" id="MU118032">
    <property type="protein sequence ID" value="KAF9647505.1"/>
    <property type="molecule type" value="Genomic_DNA"/>
</dbReference>
<reference evidence="1" key="1">
    <citation type="submission" date="2019-10" db="EMBL/GenBank/DDBJ databases">
        <authorList>
            <consortium name="DOE Joint Genome Institute"/>
            <person name="Kuo A."/>
            <person name="Miyauchi S."/>
            <person name="Kiss E."/>
            <person name="Drula E."/>
            <person name="Kohler A."/>
            <person name="Sanchez-Garcia M."/>
            <person name="Andreopoulos B."/>
            <person name="Barry K.W."/>
            <person name="Bonito G."/>
            <person name="Buee M."/>
            <person name="Carver A."/>
            <person name="Chen C."/>
            <person name="Cichocki N."/>
            <person name="Clum A."/>
            <person name="Culley D."/>
            <person name="Crous P.W."/>
            <person name="Fauchery L."/>
            <person name="Girlanda M."/>
            <person name="Hayes R."/>
            <person name="Keri Z."/>
            <person name="Labutti K."/>
            <person name="Lipzen A."/>
            <person name="Lombard V."/>
            <person name="Magnuson J."/>
            <person name="Maillard F."/>
            <person name="Morin E."/>
            <person name="Murat C."/>
            <person name="Nolan M."/>
            <person name="Ohm R."/>
            <person name="Pangilinan J."/>
            <person name="Pereira M."/>
            <person name="Perotto S."/>
            <person name="Peter M."/>
            <person name="Riley R."/>
            <person name="Sitrit Y."/>
            <person name="Stielow B."/>
            <person name="Szollosi G."/>
            <person name="Zifcakova L."/>
            <person name="Stursova M."/>
            <person name="Spatafora J.W."/>
            <person name="Tedersoo L."/>
            <person name="Vaario L.-M."/>
            <person name="Yamada A."/>
            <person name="Yan M."/>
            <person name="Wang P."/>
            <person name="Xu J."/>
            <person name="Bruns T."/>
            <person name="Baldrian P."/>
            <person name="Vilgalys R."/>
            <person name="Henrissat B."/>
            <person name="Grigoriev I.V."/>
            <person name="Hibbett D."/>
            <person name="Nagy L.G."/>
            <person name="Martin F.M."/>
        </authorList>
    </citation>
    <scope>NUCLEOTIDE SEQUENCE</scope>
    <source>
        <strain evidence="1">P2</strain>
    </source>
</reference>
<evidence type="ECO:0000313" key="2">
    <source>
        <dbReference type="Proteomes" id="UP000886501"/>
    </source>
</evidence>
<gene>
    <name evidence="1" type="ORF">BDM02DRAFT_3187934</name>
</gene>